<sequence>MNLEKLKPWNWFKHENESDHQIPVAKQAAVEEPKPEAGTSLSSASSAPSSLLQLHQEMDRLFDDVWRSFGMTSPFGLMNRSWPQGQSLLGRSGFGDFRANLDIAGNDQEYEVSIDLPGFSESDMHIDVVGNTLTIQGRKEESSENKDKQYYRVERSVGSFQRTLSLPEDANRDDIAASMNDGVLKIRIPRKELPKKDVKRITISS</sequence>
<comment type="caution">
    <text evidence="5">The sequence shown here is derived from an EMBL/GenBank/DDBJ whole genome shotgun (WGS) entry which is preliminary data.</text>
</comment>
<dbReference type="EMBL" id="BAABBN010000004">
    <property type="protein sequence ID" value="GAA3918388.1"/>
    <property type="molecule type" value="Genomic_DNA"/>
</dbReference>
<accession>A0ABP7M9K8</accession>
<dbReference type="Pfam" id="PF00011">
    <property type="entry name" value="HSP20"/>
    <property type="match status" value="1"/>
</dbReference>
<dbReference type="Gene3D" id="2.60.40.790">
    <property type="match status" value="1"/>
</dbReference>
<reference evidence="6" key="1">
    <citation type="journal article" date="2019" name="Int. J. Syst. Evol. Microbiol.">
        <title>The Global Catalogue of Microorganisms (GCM) 10K type strain sequencing project: providing services to taxonomists for standard genome sequencing and annotation.</title>
        <authorList>
            <consortium name="The Broad Institute Genomics Platform"/>
            <consortium name="The Broad Institute Genome Sequencing Center for Infectious Disease"/>
            <person name="Wu L."/>
            <person name="Ma J."/>
        </authorList>
    </citation>
    <scope>NUCLEOTIDE SEQUENCE [LARGE SCALE GENOMIC DNA]</scope>
    <source>
        <strain evidence="6">JCM 17551</strain>
    </source>
</reference>
<dbReference type="RefSeq" id="WP_344796488.1">
    <property type="nucleotide sequence ID" value="NZ_BAABBN010000004.1"/>
</dbReference>
<proteinExistence type="inferred from homology"/>
<evidence type="ECO:0000256" key="1">
    <source>
        <dbReference type="PROSITE-ProRule" id="PRU00285"/>
    </source>
</evidence>
<dbReference type="SUPFAM" id="SSF49764">
    <property type="entry name" value="HSP20-like chaperones"/>
    <property type="match status" value="1"/>
</dbReference>
<comment type="similarity">
    <text evidence="1 2">Belongs to the small heat shock protein (HSP20) family.</text>
</comment>
<dbReference type="Proteomes" id="UP001501565">
    <property type="component" value="Unassembled WGS sequence"/>
</dbReference>
<feature type="domain" description="SHSP" evidence="4">
    <location>
        <begin position="92"/>
        <end position="205"/>
    </location>
</feature>
<dbReference type="InterPro" id="IPR008978">
    <property type="entry name" value="HSP20-like_chaperone"/>
</dbReference>
<evidence type="ECO:0000313" key="5">
    <source>
        <dbReference type="EMBL" id="GAA3918388.1"/>
    </source>
</evidence>
<name>A0ABP7M9K8_9GAMM</name>
<dbReference type="InterPro" id="IPR002068">
    <property type="entry name" value="A-crystallin/Hsp20_dom"/>
</dbReference>
<dbReference type="InterPro" id="IPR031107">
    <property type="entry name" value="Small_HSP"/>
</dbReference>
<dbReference type="PROSITE" id="PS01031">
    <property type="entry name" value="SHSP"/>
    <property type="match status" value="1"/>
</dbReference>
<gene>
    <name evidence="5" type="ORF">GCM10022277_12020</name>
</gene>
<evidence type="ECO:0000256" key="3">
    <source>
        <dbReference type="SAM" id="MobiDB-lite"/>
    </source>
</evidence>
<keyword evidence="6" id="KW-1185">Reference proteome</keyword>
<evidence type="ECO:0000256" key="2">
    <source>
        <dbReference type="RuleBase" id="RU003616"/>
    </source>
</evidence>
<protein>
    <submittedName>
        <fullName evidence="5">Hsp20/alpha crystallin family protein</fullName>
    </submittedName>
</protein>
<organism evidence="5 6">
    <name type="scientific">Litoribacillus peritrichatus</name>
    <dbReference type="NCBI Taxonomy" id="718191"/>
    <lineage>
        <taxon>Bacteria</taxon>
        <taxon>Pseudomonadati</taxon>
        <taxon>Pseudomonadota</taxon>
        <taxon>Gammaproteobacteria</taxon>
        <taxon>Oceanospirillales</taxon>
        <taxon>Oceanospirillaceae</taxon>
        <taxon>Litoribacillus</taxon>
    </lineage>
</organism>
<dbReference type="CDD" id="cd06464">
    <property type="entry name" value="ACD_sHsps-like"/>
    <property type="match status" value="1"/>
</dbReference>
<evidence type="ECO:0000259" key="4">
    <source>
        <dbReference type="PROSITE" id="PS01031"/>
    </source>
</evidence>
<feature type="region of interest" description="Disordered" evidence="3">
    <location>
        <begin position="26"/>
        <end position="45"/>
    </location>
</feature>
<evidence type="ECO:0000313" key="6">
    <source>
        <dbReference type="Proteomes" id="UP001501565"/>
    </source>
</evidence>
<dbReference type="PANTHER" id="PTHR11527">
    <property type="entry name" value="HEAT-SHOCK PROTEIN 20 FAMILY MEMBER"/>
    <property type="match status" value="1"/>
</dbReference>